<evidence type="ECO:0000313" key="1">
    <source>
        <dbReference type="EMBL" id="PAX52062.1"/>
    </source>
</evidence>
<dbReference type="AlphaFoldDB" id="A0A2A2TE99"/>
<gene>
    <name evidence="1" type="ORF">CK510_21385</name>
</gene>
<reference evidence="1 2" key="1">
    <citation type="submission" date="2017-08" db="EMBL/GenBank/DDBJ databases">
        <title>Draft genome sequence of filamentous cyanobacterium Calothrix elsteri CCALA 953.</title>
        <authorList>
            <person name="Gagunashvili A.N."/>
            <person name="Elster J."/>
            <person name="Andresson O.S."/>
        </authorList>
    </citation>
    <scope>NUCLEOTIDE SEQUENCE [LARGE SCALE GENOMIC DNA]</scope>
    <source>
        <strain evidence="1 2">CCALA 953</strain>
    </source>
</reference>
<proteinExistence type="predicted"/>
<evidence type="ECO:0008006" key="3">
    <source>
        <dbReference type="Google" id="ProtNLM"/>
    </source>
</evidence>
<organism evidence="1 2">
    <name type="scientific">Brunnivagina elsteri CCALA 953</name>
    <dbReference type="NCBI Taxonomy" id="987040"/>
    <lineage>
        <taxon>Bacteria</taxon>
        <taxon>Bacillati</taxon>
        <taxon>Cyanobacteriota</taxon>
        <taxon>Cyanophyceae</taxon>
        <taxon>Nostocales</taxon>
        <taxon>Calotrichaceae</taxon>
        <taxon>Brunnivagina</taxon>
    </lineage>
</organism>
<sequence>MKEIIELGDDDVISMKNINLNLTKQLMSKFSDVKQVAKNYVGNPLLEWISNGTECEVLQINGGGWIKGRISARIAIDFVPDAKEEIIEVEEGDKSVLDDLREQLNKDVPTH</sequence>
<dbReference type="Proteomes" id="UP000218238">
    <property type="component" value="Unassembled WGS sequence"/>
</dbReference>
<protein>
    <recommendedName>
        <fullName evidence="3">KGK family protein</fullName>
    </recommendedName>
</protein>
<evidence type="ECO:0000313" key="2">
    <source>
        <dbReference type="Proteomes" id="UP000218238"/>
    </source>
</evidence>
<name>A0A2A2TE99_9CYAN</name>
<dbReference type="InterPro" id="IPR014971">
    <property type="entry name" value="KGK"/>
</dbReference>
<accession>A0A2A2TE99</accession>
<comment type="caution">
    <text evidence="1">The sequence shown here is derived from an EMBL/GenBank/DDBJ whole genome shotgun (WGS) entry which is preliminary data.</text>
</comment>
<dbReference type="RefSeq" id="WP_095723625.1">
    <property type="nucleotide sequence ID" value="NZ_NTFS01000289.1"/>
</dbReference>
<keyword evidence="2" id="KW-1185">Reference proteome</keyword>
<dbReference type="OrthoDB" id="454733at2"/>
<dbReference type="Pfam" id="PF08872">
    <property type="entry name" value="KGK"/>
    <property type="match status" value="1"/>
</dbReference>
<dbReference type="EMBL" id="NTFS01000289">
    <property type="protein sequence ID" value="PAX52062.1"/>
    <property type="molecule type" value="Genomic_DNA"/>
</dbReference>